<comment type="catalytic activity">
    <reaction evidence="7 8">
        <text>(6S)-NADPHX + ATP = ADP + phosphate + NADPH + H(+)</text>
        <dbReference type="Rhea" id="RHEA:32231"/>
        <dbReference type="ChEBI" id="CHEBI:15378"/>
        <dbReference type="ChEBI" id="CHEBI:30616"/>
        <dbReference type="ChEBI" id="CHEBI:43474"/>
        <dbReference type="ChEBI" id="CHEBI:57783"/>
        <dbReference type="ChEBI" id="CHEBI:64076"/>
        <dbReference type="ChEBI" id="CHEBI:456216"/>
        <dbReference type="EC" id="4.2.1.93"/>
    </reaction>
</comment>
<dbReference type="GO" id="GO:0005524">
    <property type="term" value="F:ATP binding"/>
    <property type="evidence" value="ECO:0007669"/>
    <property type="project" value="UniProtKB-KW"/>
</dbReference>
<dbReference type="PhylomeDB" id="B4LQY5"/>
<evidence type="ECO:0000256" key="4">
    <source>
        <dbReference type="ARBA" id="ARBA00022857"/>
    </source>
</evidence>
<dbReference type="GO" id="GO:0046496">
    <property type="term" value="P:nicotinamide nucleotide metabolic process"/>
    <property type="evidence" value="ECO:0007669"/>
    <property type="project" value="UniProtKB-UniRule"/>
</dbReference>
<name>B4LQY5_DROVI</name>
<dbReference type="PANTHER" id="PTHR12592">
    <property type="entry name" value="ATP-DEPENDENT (S)-NAD(P)H-HYDRATE DEHYDRATASE FAMILY MEMBER"/>
    <property type="match status" value="1"/>
</dbReference>
<protein>
    <recommendedName>
        <fullName evidence="8">ATP-dependent (S)-NAD(P)H-hydrate dehydratase</fullName>
        <ecNumber evidence="8">4.2.1.93</ecNumber>
    </recommendedName>
    <alternativeName>
        <fullName evidence="8">ATP-dependent NAD(P)HX dehydratase</fullName>
    </alternativeName>
</protein>
<comment type="function">
    <text evidence="8">Catalyzes the dehydration of the S-form of NAD(P)HX at the expense of ATP, which is converted to ADP. Together with NAD(P)HX epimerase, which catalyzes the epimerization of the S- and R-forms, the enzyme allows the repair of both epimers of NAD(P)HX, a damaged form of NAD(P)H that is a result of enzymatic or heat-dependent hydration.</text>
</comment>
<evidence type="ECO:0000313" key="11">
    <source>
        <dbReference type="Proteomes" id="UP000008792"/>
    </source>
</evidence>
<dbReference type="OMA" id="WRAAYHN"/>
<dbReference type="SUPFAM" id="SSF53613">
    <property type="entry name" value="Ribokinase-like"/>
    <property type="match status" value="1"/>
</dbReference>
<feature type="domain" description="YjeF C-terminal" evidence="9">
    <location>
        <begin position="14"/>
        <end position="293"/>
    </location>
</feature>
<sequence length="302" mass="33094">MSKIIQIPVHTEKLLTIFRTIIPKLSNGKYKGQYGRIGVIGGSLEYTGAPYFAAITAMKVGADLSHVFCHTEAATVIKSYSPDLIVHPVLDRDDAVEQIRPWIDRLHVLVIGPGLGRDTRILKTATDVMKLCLEIGKPIVVDADGLFILNDNIQLVCGQRDVILTPNAIEFQRLFGKDVATARERMSLLGDGVVILEKGANDKIHIPHTNEVYTMPTGGSGRRCGGQGDLLSGSLATFFYWSLQSNQPNPAYLAACASSYFVKKINFAAFQKLGRSLVASDMIKEISSVFNAEFENTNFCSQ</sequence>
<dbReference type="Proteomes" id="UP000008792">
    <property type="component" value="Unassembled WGS sequence"/>
</dbReference>
<feature type="binding site" evidence="8">
    <location>
        <begin position="198"/>
        <end position="202"/>
    </location>
    <ligand>
        <name>ATP</name>
        <dbReference type="ChEBI" id="CHEBI:30616"/>
    </ligand>
</feature>
<dbReference type="CDD" id="cd01171">
    <property type="entry name" value="YXKO-related"/>
    <property type="match status" value="1"/>
</dbReference>
<dbReference type="InterPro" id="IPR029056">
    <property type="entry name" value="Ribokinase-like"/>
</dbReference>
<dbReference type="NCBIfam" id="TIGR00196">
    <property type="entry name" value="yjeF_cterm"/>
    <property type="match status" value="1"/>
</dbReference>
<comment type="similarity">
    <text evidence="8">Belongs to the NnrD/CARKD family.</text>
</comment>
<dbReference type="FunFam" id="3.40.1190.20:FF:000023">
    <property type="entry name" value="ATP-dependent (S)-NAD(P)H-hydrate dehydratase"/>
    <property type="match status" value="1"/>
</dbReference>
<dbReference type="Gene3D" id="3.40.1190.20">
    <property type="match status" value="1"/>
</dbReference>
<dbReference type="InterPro" id="IPR000631">
    <property type="entry name" value="CARKD"/>
</dbReference>
<comment type="cofactor">
    <cofactor evidence="8">
        <name>Mg(2+)</name>
        <dbReference type="ChEBI" id="CHEBI:18420"/>
    </cofactor>
</comment>
<evidence type="ECO:0000256" key="6">
    <source>
        <dbReference type="ARBA" id="ARBA00023239"/>
    </source>
</evidence>
<keyword evidence="2 8" id="KW-0547">Nucleotide-binding</keyword>
<evidence type="ECO:0000256" key="5">
    <source>
        <dbReference type="ARBA" id="ARBA00023027"/>
    </source>
</evidence>
<dbReference type="AlphaFoldDB" id="B4LQY5"/>
<comment type="catalytic activity">
    <reaction evidence="8">
        <text>(6S)-NADHX + ATP = ADP + phosphate + NADH + H(+)</text>
        <dbReference type="Rhea" id="RHEA:19017"/>
        <dbReference type="ChEBI" id="CHEBI:15378"/>
        <dbReference type="ChEBI" id="CHEBI:30616"/>
        <dbReference type="ChEBI" id="CHEBI:43474"/>
        <dbReference type="ChEBI" id="CHEBI:57945"/>
        <dbReference type="ChEBI" id="CHEBI:64074"/>
        <dbReference type="ChEBI" id="CHEBI:456216"/>
        <dbReference type="EC" id="4.2.1.93"/>
    </reaction>
</comment>
<evidence type="ECO:0000256" key="3">
    <source>
        <dbReference type="ARBA" id="ARBA00022840"/>
    </source>
</evidence>
<dbReference type="FunCoup" id="B4LQY5">
    <property type="interactions" value="262"/>
</dbReference>
<evidence type="ECO:0000313" key="10">
    <source>
        <dbReference type="EMBL" id="EDW64524.1"/>
    </source>
</evidence>
<proteinExistence type="inferred from homology"/>
<dbReference type="PROSITE" id="PS51383">
    <property type="entry name" value="YJEF_C_3"/>
    <property type="match status" value="1"/>
</dbReference>
<keyword evidence="3 8" id="KW-0067">ATP-binding</keyword>
<evidence type="ECO:0000256" key="7">
    <source>
        <dbReference type="ARBA" id="ARBA00047472"/>
    </source>
</evidence>
<dbReference type="HOGENOM" id="CLU_030651_3_0_1"/>
<dbReference type="KEGG" id="dvi:6629174"/>
<evidence type="ECO:0000259" key="9">
    <source>
        <dbReference type="PROSITE" id="PS51383"/>
    </source>
</evidence>
<feature type="binding site" evidence="8">
    <location>
        <begin position="219"/>
        <end position="228"/>
    </location>
    <ligand>
        <name>ATP</name>
        <dbReference type="ChEBI" id="CHEBI:30616"/>
    </ligand>
</feature>
<organism evidence="10 11">
    <name type="scientific">Drosophila virilis</name>
    <name type="common">Fruit fly</name>
    <dbReference type="NCBI Taxonomy" id="7244"/>
    <lineage>
        <taxon>Eukaryota</taxon>
        <taxon>Metazoa</taxon>
        <taxon>Ecdysozoa</taxon>
        <taxon>Arthropoda</taxon>
        <taxon>Hexapoda</taxon>
        <taxon>Insecta</taxon>
        <taxon>Pterygota</taxon>
        <taxon>Neoptera</taxon>
        <taxon>Endopterygota</taxon>
        <taxon>Diptera</taxon>
        <taxon>Brachycera</taxon>
        <taxon>Muscomorpha</taxon>
        <taxon>Ephydroidea</taxon>
        <taxon>Drosophilidae</taxon>
        <taxon>Drosophila</taxon>
    </lineage>
</organism>
<dbReference type="PANTHER" id="PTHR12592:SF0">
    <property type="entry name" value="ATP-DEPENDENT (S)-NAD(P)H-HYDRATE DEHYDRATASE"/>
    <property type="match status" value="1"/>
</dbReference>
<feature type="binding site" evidence="8">
    <location>
        <position position="114"/>
    </location>
    <ligand>
        <name>(6S)-NADPHX</name>
        <dbReference type="ChEBI" id="CHEBI:64076"/>
    </ligand>
</feature>
<dbReference type="eggNOG" id="KOG3974">
    <property type="taxonomic scope" value="Eukaryota"/>
</dbReference>
<dbReference type="EMBL" id="CH940649">
    <property type="protein sequence ID" value="EDW64524.1"/>
    <property type="molecule type" value="Genomic_DNA"/>
</dbReference>
<reference evidence="10 11" key="1">
    <citation type="journal article" date="2007" name="Nature">
        <title>Evolution of genes and genomes on the Drosophila phylogeny.</title>
        <authorList>
            <consortium name="Drosophila 12 Genomes Consortium"/>
            <person name="Clark A.G."/>
            <person name="Eisen M.B."/>
            <person name="Smith D.R."/>
            <person name="Bergman C.M."/>
            <person name="Oliver B."/>
            <person name="Markow T.A."/>
            <person name="Kaufman T.C."/>
            <person name="Kellis M."/>
            <person name="Gelbart W."/>
            <person name="Iyer V.N."/>
            <person name="Pollard D.A."/>
            <person name="Sackton T.B."/>
            <person name="Larracuente A.M."/>
            <person name="Singh N.D."/>
            <person name="Abad J.P."/>
            <person name="Abt D.N."/>
            <person name="Adryan B."/>
            <person name="Aguade M."/>
            <person name="Akashi H."/>
            <person name="Anderson W.W."/>
            <person name="Aquadro C.F."/>
            <person name="Ardell D.H."/>
            <person name="Arguello R."/>
            <person name="Artieri C.G."/>
            <person name="Barbash D.A."/>
            <person name="Barker D."/>
            <person name="Barsanti P."/>
            <person name="Batterham P."/>
            <person name="Batzoglou S."/>
            <person name="Begun D."/>
            <person name="Bhutkar A."/>
            <person name="Blanco E."/>
            <person name="Bosak S.A."/>
            <person name="Bradley R.K."/>
            <person name="Brand A.D."/>
            <person name="Brent M.R."/>
            <person name="Brooks A.N."/>
            <person name="Brown R.H."/>
            <person name="Butlin R.K."/>
            <person name="Caggese C."/>
            <person name="Calvi B.R."/>
            <person name="Bernardo de Carvalho A."/>
            <person name="Caspi A."/>
            <person name="Castrezana S."/>
            <person name="Celniker S.E."/>
            <person name="Chang J.L."/>
            <person name="Chapple C."/>
            <person name="Chatterji S."/>
            <person name="Chinwalla A."/>
            <person name="Civetta A."/>
            <person name="Clifton S.W."/>
            <person name="Comeron J.M."/>
            <person name="Costello J.C."/>
            <person name="Coyne J.A."/>
            <person name="Daub J."/>
            <person name="David R.G."/>
            <person name="Delcher A.L."/>
            <person name="Delehaunty K."/>
            <person name="Do C.B."/>
            <person name="Ebling H."/>
            <person name="Edwards K."/>
            <person name="Eickbush T."/>
            <person name="Evans J.D."/>
            <person name="Filipski A."/>
            <person name="Findeiss S."/>
            <person name="Freyhult E."/>
            <person name="Fulton L."/>
            <person name="Fulton R."/>
            <person name="Garcia A.C."/>
            <person name="Gardiner A."/>
            <person name="Garfield D.A."/>
            <person name="Garvin B.E."/>
            <person name="Gibson G."/>
            <person name="Gilbert D."/>
            <person name="Gnerre S."/>
            <person name="Godfrey J."/>
            <person name="Good R."/>
            <person name="Gotea V."/>
            <person name="Gravely B."/>
            <person name="Greenberg A.J."/>
            <person name="Griffiths-Jones S."/>
            <person name="Gross S."/>
            <person name="Guigo R."/>
            <person name="Gustafson E.A."/>
            <person name="Haerty W."/>
            <person name="Hahn M.W."/>
            <person name="Halligan D.L."/>
            <person name="Halpern A.L."/>
            <person name="Halter G.M."/>
            <person name="Han M.V."/>
            <person name="Heger A."/>
            <person name="Hillier L."/>
            <person name="Hinrichs A.S."/>
            <person name="Holmes I."/>
            <person name="Hoskins R.A."/>
            <person name="Hubisz M.J."/>
            <person name="Hultmark D."/>
            <person name="Huntley M.A."/>
            <person name="Jaffe D.B."/>
            <person name="Jagadeeshan S."/>
            <person name="Jeck W.R."/>
            <person name="Johnson J."/>
            <person name="Jones C.D."/>
            <person name="Jordan W.C."/>
            <person name="Karpen G.H."/>
            <person name="Kataoka E."/>
            <person name="Keightley P.D."/>
            <person name="Kheradpour P."/>
            <person name="Kirkness E.F."/>
            <person name="Koerich L.B."/>
            <person name="Kristiansen K."/>
            <person name="Kudrna D."/>
            <person name="Kulathinal R.J."/>
            <person name="Kumar S."/>
            <person name="Kwok R."/>
            <person name="Lander E."/>
            <person name="Langley C.H."/>
            <person name="Lapoint R."/>
            <person name="Lazzaro B.P."/>
            <person name="Lee S.J."/>
            <person name="Levesque L."/>
            <person name="Li R."/>
            <person name="Lin C.F."/>
            <person name="Lin M.F."/>
            <person name="Lindblad-Toh K."/>
            <person name="Llopart A."/>
            <person name="Long M."/>
            <person name="Low L."/>
            <person name="Lozovsky E."/>
            <person name="Lu J."/>
            <person name="Luo M."/>
            <person name="Machado C.A."/>
            <person name="Makalowski W."/>
            <person name="Marzo M."/>
            <person name="Matsuda M."/>
            <person name="Matzkin L."/>
            <person name="McAllister B."/>
            <person name="McBride C.S."/>
            <person name="McKernan B."/>
            <person name="McKernan K."/>
            <person name="Mendez-Lago M."/>
            <person name="Minx P."/>
            <person name="Mollenhauer M.U."/>
            <person name="Montooth K."/>
            <person name="Mount S.M."/>
            <person name="Mu X."/>
            <person name="Myers E."/>
            <person name="Negre B."/>
            <person name="Newfeld S."/>
            <person name="Nielsen R."/>
            <person name="Noor M.A."/>
            <person name="O'Grady P."/>
            <person name="Pachter L."/>
            <person name="Papaceit M."/>
            <person name="Parisi M.J."/>
            <person name="Parisi M."/>
            <person name="Parts L."/>
            <person name="Pedersen J.S."/>
            <person name="Pesole G."/>
            <person name="Phillippy A.M."/>
            <person name="Ponting C.P."/>
            <person name="Pop M."/>
            <person name="Porcelli D."/>
            <person name="Powell J.R."/>
            <person name="Prohaska S."/>
            <person name="Pruitt K."/>
            <person name="Puig M."/>
            <person name="Quesneville H."/>
            <person name="Ram K.R."/>
            <person name="Rand D."/>
            <person name="Rasmussen M.D."/>
            <person name="Reed L.K."/>
            <person name="Reenan R."/>
            <person name="Reily A."/>
            <person name="Remington K.A."/>
            <person name="Rieger T.T."/>
            <person name="Ritchie M.G."/>
            <person name="Robin C."/>
            <person name="Rogers Y.H."/>
            <person name="Rohde C."/>
            <person name="Rozas J."/>
            <person name="Rubenfield M.J."/>
            <person name="Ruiz A."/>
            <person name="Russo S."/>
            <person name="Salzberg S.L."/>
            <person name="Sanchez-Gracia A."/>
            <person name="Saranga D.J."/>
            <person name="Sato H."/>
            <person name="Schaeffer S.W."/>
            <person name="Schatz M.C."/>
            <person name="Schlenke T."/>
            <person name="Schwartz R."/>
            <person name="Segarra C."/>
            <person name="Singh R.S."/>
            <person name="Sirot L."/>
            <person name="Sirota M."/>
            <person name="Sisneros N.B."/>
            <person name="Smith C.D."/>
            <person name="Smith T.F."/>
            <person name="Spieth J."/>
            <person name="Stage D.E."/>
            <person name="Stark A."/>
            <person name="Stephan W."/>
            <person name="Strausberg R.L."/>
            <person name="Strempel S."/>
            <person name="Sturgill D."/>
            <person name="Sutton G."/>
            <person name="Sutton G.G."/>
            <person name="Tao W."/>
            <person name="Teichmann S."/>
            <person name="Tobari Y.N."/>
            <person name="Tomimura Y."/>
            <person name="Tsolas J.M."/>
            <person name="Valente V.L."/>
            <person name="Venter E."/>
            <person name="Venter J.C."/>
            <person name="Vicario S."/>
            <person name="Vieira F.G."/>
            <person name="Vilella A.J."/>
            <person name="Villasante A."/>
            <person name="Walenz B."/>
            <person name="Wang J."/>
            <person name="Wasserman M."/>
            <person name="Watts T."/>
            <person name="Wilson D."/>
            <person name="Wilson R.K."/>
            <person name="Wing R.A."/>
            <person name="Wolfner M.F."/>
            <person name="Wong A."/>
            <person name="Wong G.K."/>
            <person name="Wu C.I."/>
            <person name="Wu G."/>
            <person name="Yamamoto D."/>
            <person name="Yang H.P."/>
            <person name="Yang S.P."/>
            <person name="Yorke J.A."/>
            <person name="Yoshida K."/>
            <person name="Zdobnov E."/>
            <person name="Zhang P."/>
            <person name="Zhang Y."/>
            <person name="Zimin A.V."/>
            <person name="Baldwin J."/>
            <person name="Abdouelleil A."/>
            <person name="Abdulkadir J."/>
            <person name="Abebe A."/>
            <person name="Abera B."/>
            <person name="Abreu J."/>
            <person name="Acer S.C."/>
            <person name="Aftuck L."/>
            <person name="Alexander A."/>
            <person name="An P."/>
            <person name="Anderson E."/>
            <person name="Anderson S."/>
            <person name="Arachi H."/>
            <person name="Azer M."/>
            <person name="Bachantsang P."/>
            <person name="Barry A."/>
            <person name="Bayul T."/>
            <person name="Berlin A."/>
            <person name="Bessette D."/>
            <person name="Bloom T."/>
            <person name="Blye J."/>
            <person name="Boguslavskiy L."/>
            <person name="Bonnet C."/>
            <person name="Boukhgalter B."/>
            <person name="Bourzgui I."/>
            <person name="Brown A."/>
            <person name="Cahill P."/>
            <person name="Channer S."/>
            <person name="Cheshatsang Y."/>
            <person name="Chuda L."/>
            <person name="Citroen M."/>
            <person name="Collymore A."/>
            <person name="Cooke P."/>
            <person name="Costello M."/>
            <person name="D'Aco K."/>
            <person name="Daza R."/>
            <person name="De Haan G."/>
            <person name="DeGray S."/>
            <person name="DeMaso C."/>
            <person name="Dhargay N."/>
            <person name="Dooley K."/>
            <person name="Dooley E."/>
            <person name="Doricent M."/>
            <person name="Dorje P."/>
            <person name="Dorjee K."/>
            <person name="Dupes A."/>
            <person name="Elong R."/>
            <person name="Falk J."/>
            <person name="Farina A."/>
            <person name="Faro S."/>
            <person name="Ferguson D."/>
            <person name="Fisher S."/>
            <person name="Foley C.D."/>
            <person name="Franke A."/>
            <person name="Friedrich D."/>
            <person name="Gadbois L."/>
            <person name="Gearin G."/>
            <person name="Gearin C.R."/>
            <person name="Giannoukos G."/>
            <person name="Goode T."/>
            <person name="Graham J."/>
            <person name="Grandbois E."/>
            <person name="Grewal S."/>
            <person name="Gyaltsen K."/>
            <person name="Hafez N."/>
            <person name="Hagos B."/>
            <person name="Hall J."/>
            <person name="Henson C."/>
            <person name="Hollinger A."/>
            <person name="Honan T."/>
            <person name="Huard M.D."/>
            <person name="Hughes L."/>
            <person name="Hurhula B."/>
            <person name="Husby M.E."/>
            <person name="Kamat A."/>
            <person name="Kanga B."/>
            <person name="Kashin S."/>
            <person name="Khazanovich D."/>
            <person name="Kisner P."/>
            <person name="Lance K."/>
            <person name="Lara M."/>
            <person name="Lee W."/>
            <person name="Lennon N."/>
            <person name="Letendre F."/>
            <person name="LeVine R."/>
            <person name="Lipovsky A."/>
            <person name="Liu X."/>
            <person name="Liu J."/>
            <person name="Liu S."/>
            <person name="Lokyitsang T."/>
            <person name="Lokyitsang Y."/>
            <person name="Lubonja R."/>
            <person name="Lui A."/>
            <person name="MacDonald P."/>
            <person name="Magnisalis V."/>
            <person name="Maru K."/>
            <person name="Matthews C."/>
            <person name="McCusker W."/>
            <person name="McDonough S."/>
            <person name="Mehta T."/>
            <person name="Meldrim J."/>
            <person name="Meneus L."/>
            <person name="Mihai O."/>
            <person name="Mihalev A."/>
            <person name="Mihova T."/>
            <person name="Mittelman R."/>
            <person name="Mlenga V."/>
            <person name="Montmayeur A."/>
            <person name="Mulrain L."/>
            <person name="Navidi A."/>
            <person name="Naylor J."/>
            <person name="Negash T."/>
            <person name="Nguyen T."/>
            <person name="Nguyen N."/>
            <person name="Nicol R."/>
            <person name="Norbu C."/>
            <person name="Norbu N."/>
            <person name="Novod N."/>
            <person name="O'Neill B."/>
            <person name="Osman S."/>
            <person name="Markiewicz E."/>
            <person name="Oyono O.L."/>
            <person name="Patti C."/>
            <person name="Phunkhang P."/>
            <person name="Pierre F."/>
            <person name="Priest M."/>
            <person name="Raghuraman S."/>
            <person name="Rege F."/>
            <person name="Reyes R."/>
            <person name="Rise C."/>
            <person name="Rogov P."/>
            <person name="Ross K."/>
            <person name="Ryan E."/>
            <person name="Settipalli S."/>
            <person name="Shea T."/>
            <person name="Sherpa N."/>
            <person name="Shi L."/>
            <person name="Shih D."/>
            <person name="Sparrow T."/>
            <person name="Spaulding J."/>
            <person name="Stalker J."/>
            <person name="Stange-Thomann N."/>
            <person name="Stavropoulos S."/>
            <person name="Stone C."/>
            <person name="Strader C."/>
            <person name="Tesfaye S."/>
            <person name="Thomson T."/>
            <person name="Thoulutsang Y."/>
            <person name="Thoulutsang D."/>
            <person name="Topham K."/>
            <person name="Topping I."/>
            <person name="Tsamla T."/>
            <person name="Vassiliev H."/>
            <person name="Vo A."/>
            <person name="Wangchuk T."/>
            <person name="Wangdi T."/>
            <person name="Weiand M."/>
            <person name="Wilkinson J."/>
            <person name="Wilson A."/>
            <person name="Yadav S."/>
            <person name="Young G."/>
            <person name="Yu Q."/>
            <person name="Zembek L."/>
            <person name="Zhong D."/>
            <person name="Zimmer A."/>
            <person name="Zwirko Z."/>
            <person name="Jaffe D.B."/>
            <person name="Alvarez P."/>
            <person name="Brockman W."/>
            <person name="Butler J."/>
            <person name="Chin C."/>
            <person name="Gnerre S."/>
            <person name="Grabherr M."/>
            <person name="Kleber M."/>
            <person name="Mauceli E."/>
            <person name="MacCallum I."/>
        </authorList>
    </citation>
    <scope>NUCLEOTIDE SEQUENCE [LARGE SCALE GENOMIC DNA]</scope>
    <source>
        <strain evidence="11">Tucson 15010-1051.87</strain>
    </source>
</reference>
<gene>
    <name evidence="10" type="primary">Dvir\GJ22066</name>
    <name evidence="10" type="ORF">Dvir_GJ22066</name>
</gene>
<keyword evidence="11" id="KW-1185">Reference proteome</keyword>
<evidence type="ECO:0000256" key="8">
    <source>
        <dbReference type="HAMAP-Rule" id="MF_03157"/>
    </source>
</evidence>
<keyword evidence="1 8" id="KW-0597">Phosphoprotein</keyword>
<dbReference type="HAMAP" id="MF_01965">
    <property type="entry name" value="NADHX_dehydratase"/>
    <property type="match status" value="1"/>
</dbReference>
<keyword evidence="5 8" id="KW-0520">NAD</keyword>
<evidence type="ECO:0000256" key="2">
    <source>
        <dbReference type="ARBA" id="ARBA00022741"/>
    </source>
</evidence>
<evidence type="ECO:0000256" key="1">
    <source>
        <dbReference type="ARBA" id="ARBA00022553"/>
    </source>
</evidence>
<feature type="binding site" evidence="8">
    <location>
        <begin position="167"/>
        <end position="173"/>
    </location>
    <ligand>
        <name>(6S)-NADPHX</name>
        <dbReference type="ChEBI" id="CHEBI:64076"/>
    </ligand>
</feature>
<dbReference type="EC" id="4.2.1.93" evidence="8"/>
<dbReference type="OrthoDB" id="8110916at2759"/>
<dbReference type="GO" id="GO:0047453">
    <property type="term" value="F:ATP-dependent NAD(P)H-hydrate dehydratase activity"/>
    <property type="evidence" value="ECO:0007669"/>
    <property type="project" value="UniProtKB-UniRule"/>
</dbReference>
<dbReference type="Pfam" id="PF01256">
    <property type="entry name" value="Carb_kinase"/>
    <property type="match status" value="1"/>
</dbReference>
<dbReference type="STRING" id="7244.B4LQY5"/>
<feature type="binding site" evidence="8">
    <location>
        <position position="229"/>
    </location>
    <ligand>
        <name>(6S)-NADPHX</name>
        <dbReference type="ChEBI" id="CHEBI:64076"/>
    </ligand>
</feature>
<keyword evidence="6 8" id="KW-0456">Lyase</keyword>
<accession>B4LQY5</accession>
<dbReference type="InParanoid" id="B4LQY5"/>
<keyword evidence="4" id="KW-0521">NADP</keyword>
<dbReference type="GO" id="GO:0110051">
    <property type="term" value="P:metabolite repair"/>
    <property type="evidence" value="ECO:0007669"/>
    <property type="project" value="TreeGrafter"/>
</dbReference>